<feature type="domain" description="Cytosol aminopeptidase" evidence="6">
    <location>
        <begin position="327"/>
        <end position="334"/>
    </location>
</feature>
<dbReference type="InterPro" id="IPR000819">
    <property type="entry name" value="Peptidase_M17_C"/>
</dbReference>
<evidence type="ECO:0000256" key="5">
    <source>
        <dbReference type="SAM" id="MobiDB-lite"/>
    </source>
</evidence>
<dbReference type="GO" id="GO:0005737">
    <property type="term" value="C:cytoplasm"/>
    <property type="evidence" value="ECO:0007669"/>
    <property type="project" value="InterPro"/>
</dbReference>
<comment type="similarity">
    <text evidence="1">Belongs to the peptidase M17 family.</text>
</comment>
<dbReference type="Proteomes" id="UP000629468">
    <property type="component" value="Unassembled WGS sequence"/>
</dbReference>
<dbReference type="PANTHER" id="PTHR11963">
    <property type="entry name" value="LEUCINE AMINOPEPTIDASE-RELATED"/>
    <property type="match status" value="1"/>
</dbReference>
<comment type="caution">
    <text evidence="7">The sequence shown here is derived from an EMBL/GenBank/DDBJ whole genome shotgun (WGS) entry which is preliminary data.</text>
</comment>
<sequence>MTSSSGLLLPFDPSGESQRIRGVSPQEFWKGTPSGDKPPQVGTTRTFFEAPPGTTTTISSLGDKFSQKKGAERRELVRKAVGAGIKDLKAFDGLTEVLVDASLDPHAAAVAAHLSLYKFTLKTSPPSRFNPNNTTPIPEKLTIKPLQESNGWDTGYIYAQAQNLARTLMELPANMVTPSNFTERIKKEFEGISNVEIFVRDTAWAKERNMNTFLSVTHGSSEPAKILEIHYKGAPDISAQPLAFVGKGITFDSGGISLKPRANMKAMRADMGGAATVSSAAWAIAKLQMPINLVVVTPLTENMPGPSATKPGDIVYAMNGKSVEIDNTDAEGRLVLADAVYYTITEYHPHTLIDAATLTGAIKIALGEVYAGVFSSSDELWERLRAAGEDEYDRFWRMPLDDDYLPQIQSSNADLQNTGGRPAGSVTAALFIKAFAEGCEPKDGKPATLKWAHIDMAGAKEVSRAGPYYEKGITGRPVRALIAYARDLVKQ</sequence>
<dbReference type="PROSITE" id="PS00631">
    <property type="entry name" value="CYTOSOL_AP"/>
    <property type="match status" value="1"/>
</dbReference>
<evidence type="ECO:0000256" key="3">
    <source>
        <dbReference type="ARBA" id="ARBA00022670"/>
    </source>
</evidence>
<keyword evidence="4" id="KW-0378">Hydrolase</keyword>
<dbReference type="InterPro" id="IPR011356">
    <property type="entry name" value="Leucine_aapep/pepB"/>
</dbReference>
<dbReference type="GO" id="GO:0070006">
    <property type="term" value="F:metalloaminopeptidase activity"/>
    <property type="evidence" value="ECO:0007669"/>
    <property type="project" value="InterPro"/>
</dbReference>
<reference evidence="7 8" key="1">
    <citation type="journal article" name="Sci. Rep.">
        <title>Telomere-to-telomere assembled and centromere annotated genomes of the two main subspecies of the button mushroom Agaricus bisporus reveal especially polymorphic chromosome ends.</title>
        <authorList>
            <person name="Sonnenberg A.S.M."/>
            <person name="Sedaghat-Telgerd N."/>
            <person name="Lavrijssen B."/>
            <person name="Ohm R.A."/>
            <person name="Hendrickx P.M."/>
            <person name="Scholtmeijer K."/>
            <person name="Baars J.J.P."/>
            <person name="van Peer A."/>
        </authorList>
    </citation>
    <scope>NUCLEOTIDE SEQUENCE [LARGE SCALE GENOMIC DNA]</scope>
    <source>
        <strain evidence="7 8">H119_p4</strain>
    </source>
</reference>
<dbReference type="SUPFAM" id="SSF52949">
    <property type="entry name" value="Macro domain-like"/>
    <property type="match status" value="1"/>
</dbReference>
<dbReference type="Pfam" id="PF00883">
    <property type="entry name" value="Peptidase_M17"/>
    <property type="match status" value="1"/>
</dbReference>
<protein>
    <recommendedName>
        <fullName evidence="6">Cytosol aminopeptidase domain-containing protein</fullName>
    </recommendedName>
</protein>
<evidence type="ECO:0000313" key="8">
    <source>
        <dbReference type="Proteomes" id="UP000629468"/>
    </source>
</evidence>
<accession>A0A8H7CBX9</accession>
<dbReference type="AlphaFoldDB" id="A0A8H7CBX9"/>
<dbReference type="SUPFAM" id="SSF53187">
    <property type="entry name" value="Zn-dependent exopeptidases"/>
    <property type="match status" value="1"/>
</dbReference>
<name>A0A8H7CBX9_AGABI</name>
<dbReference type="Gene3D" id="3.40.630.10">
    <property type="entry name" value="Zn peptidases"/>
    <property type="match status" value="1"/>
</dbReference>
<feature type="region of interest" description="Disordered" evidence="5">
    <location>
        <begin position="1"/>
        <end position="53"/>
    </location>
</feature>
<dbReference type="GO" id="GO:0030145">
    <property type="term" value="F:manganese ion binding"/>
    <property type="evidence" value="ECO:0007669"/>
    <property type="project" value="InterPro"/>
</dbReference>
<dbReference type="PRINTS" id="PR00481">
    <property type="entry name" value="LAMNOPPTDASE"/>
</dbReference>
<evidence type="ECO:0000256" key="4">
    <source>
        <dbReference type="ARBA" id="ARBA00022801"/>
    </source>
</evidence>
<gene>
    <name evidence="7" type="ORF">Agabi119p4_6753</name>
</gene>
<dbReference type="PANTHER" id="PTHR11963:SF23">
    <property type="entry name" value="CYTOSOL AMINOPEPTIDASE"/>
    <property type="match status" value="1"/>
</dbReference>
<dbReference type="EMBL" id="JABXXO010000009">
    <property type="protein sequence ID" value="KAF7770779.1"/>
    <property type="molecule type" value="Genomic_DNA"/>
</dbReference>
<proteinExistence type="inferred from homology"/>
<evidence type="ECO:0000256" key="1">
    <source>
        <dbReference type="ARBA" id="ARBA00009528"/>
    </source>
</evidence>
<dbReference type="Gene3D" id="3.40.220.10">
    <property type="entry name" value="Leucine Aminopeptidase, subunit E, domain 1"/>
    <property type="match status" value="1"/>
</dbReference>
<keyword evidence="2" id="KW-0031">Aminopeptidase</keyword>
<evidence type="ECO:0000256" key="2">
    <source>
        <dbReference type="ARBA" id="ARBA00022438"/>
    </source>
</evidence>
<evidence type="ECO:0000313" key="7">
    <source>
        <dbReference type="EMBL" id="KAF7770779.1"/>
    </source>
</evidence>
<dbReference type="CDD" id="cd00433">
    <property type="entry name" value="Peptidase_M17"/>
    <property type="match status" value="1"/>
</dbReference>
<organism evidence="7 8">
    <name type="scientific">Agaricus bisporus var. burnettii</name>
    <dbReference type="NCBI Taxonomy" id="192524"/>
    <lineage>
        <taxon>Eukaryota</taxon>
        <taxon>Fungi</taxon>
        <taxon>Dikarya</taxon>
        <taxon>Basidiomycota</taxon>
        <taxon>Agaricomycotina</taxon>
        <taxon>Agaricomycetes</taxon>
        <taxon>Agaricomycetidae</taxon>
        <taxon>Agaricales</taxon>
        <taxon>Agaricineae</taxon>
        <taxon>Agaricaceae</taxon>
        <taxon>Agaricus</taxon>
    </lineage>
</organism>
<keyword evidence="3" id="KW-0645">Protease</keyword>
<dbReference type="InterPro" id="IPR043472">
    <property type="entry name" value="Macro_dom-like"/>
</dbReference>
<dbReference type="GO" id="GO:0006508">
    <property type="term" value="P:proteolysis"/>
    <property type="evidence" value="ECO:0007669"/>
    <property type="project" value="UniProtKB-KW"/>
</dbReference>
<evidence type="ECO:0000259" key="6">
    <source>
        <dbReference type="PROSITE" id="PS00631"/>
    </source>
</evidence>